<evidence type="ECO:0000313" key="9">
    <source>
        <dbReference type="EMBL" id="KID41753.1"/>
    </source>
</evidence>
<dbReference type="PROSITE" id="PS50075">
    <property type="entry name" value="CARRIER"/>
    <property type="match status" value="1"/>
</dbReference>
<keyword evidence="2 7" id="KW-0444">Lipid biosynthesis</keyword>
<dbReference type="NCBIfam" id="NF002150">
    <property type="entry name" value="PRK00982.1-4"/>
    <property type="match status" value="1"/>
</dbReference>
<evidence type="ECO:0000256" key="1">
    <source>
        <dbReference type="ARBA" id="ARBA00022450"/>
    </source>
</evidence>
<dbReference type="PANTHER" id="PTHR20863:SF76">
    <property type="entry name" value="CARRIER DOMAIN-CONTAINING PROTEIN"/>
    <property type="match status" value="1"/>
</dbReference>
<dbReference type="GO" id="GO:0000036">
    <property type="term" value="F:acyl carrier activity"/>
    <property type="evidence" value="ECO:0007669"/>
    <property type="project" value="UniProtKB-UniRule"/>
</dbReference>
<evidence type="ECO:0000313" key="10">
    <source>
        <dbReference type="EMBL" id="QFX92281.1"/>
    </source>
</evidence>
<feature type="domain" description="Carrier" evidence="8">
    <location>
        <begin position="5"/>
        <end position="78"/>
    </location>
</feature>
<dbReference type="Proteomes" id="UP000327194">
    <property type="component" value="Chromosome"/>
</dbReference>
<dbReference type="EMBL" id="JOJZ01000018">
    <property type="protein sequence ID" value="KID41753.1"/>
    <property type="molecule type" value="Genomic_DNA"/>
</dbReference>
<proteinExistence type="inferred from homology"/>
<dbReference type="RefSeq" id="WP_010022532.1">
    <property type="nucleotide sequence ID" value="NZ_AZDS01000007.1"/>
</dbReference>
<gene>
    <name evidence="7" type="primary">acpP</name>
    <name evidence="10" type="ORF">LF543_01225</name>
    <name evidence="9" type="ORF">LfDm3_0763</name>
</gene>
<comment type="pathway">
    <text evidence="7">Lipid metabolism; fatty acid biosynthesis.</text>
</comment>
<dbReference type="STRING" id="1614.IV37_GL001485"/>
<name>A0A0C1Q1Q6_9LACO</name>
<evidence type="ECO:0000313" key="12">
    <source>
        <dbReference type="Proteomes" id="UP000327194"/>
    </source>
</evidence>
<dbReference type="KEGG" id="lfv:LF543_01225"/>
<protein>
    <recommendedName>
        <fullName evidence="7">Acyl carrier protein</fullName>
        <shortName evidence="7">ACP</shortName>
    </recommendedName>
</protein>
<reference evidence="9 11" key="1">
    <citation type="submission" date="2014-06" db="EMBL/GenBank/DDBJ databases">
        <title>Functional and comparative genomic analyses of the Drosophila gut microbiota identify candidate symbiosis factors.</title>
        <authorList>
            <person name="Newell P.D."/>
            <person name="Chaston J.M."/>
            <person name="Douglas A.E."/>
        </authorList>
    </citation>
    <scope>NUCLEOTIDE SEQUENCE [LARGE SCALE GENOMIC DNA]</scope>
    <source>
        <strain evidence="9 11">DmCS_002</strain>
    </source>
</reference>
<accession>A0A0C1Q1Q6</accession>
<dbReference type="GO" id="GO:0000035">
    <property type="term" value="F:acyl binding"/>
    <property type="evidence" value="ECO:0007669"/>
    <property type="project" value="TreeGrafter"/>
</dbReference>
<dbReference type="Gene3D" id="1.10.1200.10">
    <property type="entry name" value="ACP-like"/>
    <property type="match status" value="1"/>
</dbReference>
<keyword evidence="11" id="KW-1185">Reference proteome</keyword>
<dbReference type="PATRIC" id="fig|1614.10.peg.421"/>
<comment type="subcellular location">
    <subcellularLocation>
        <location evidence="7">Cytoplasm</location>
    </subcellularLocation>
</comment>
<keyword evidence="7" id="KW-0963">Cytoplasm</keyword>
<keyword evidence="3 7" id="KW-0597">Phosphoprotein</keyword>
<dbReference type="Proteomes" id="UP000031397">
    <property type="component" value="Unassembled WGS sequence"/>
</dbReference>
<dbReference type="InterPro" id="IPR036736">
    <property type="entry name" value="ACP-like_sf"/>
</dbReference>
<dbReference type="SUPFAM" id="SSF47336">
    <property type="entry name" value="ACP-like"/>
    <property type="match status" value="1"/>
</dbReference>
<keyword evidence="6 7" id="KW-0275">Fatty acid biosynthesis</keyword>
<dbReference type="Pfam" id="PF00550">
    <property type="entry name" value="PP-binding"/>
    <property type="match status" value="1"/>
</dbReference>
<dbReference type="OrthoDB" id="9804551at2"/>
<dbReference type="GO" id="GO:0005737">
    <property type="term" value="C:cytoplasm"/>
    <property type="evidence" value="ECO:0007669"/>
    <property type="project" value="UniProtKB-SubCell"/>
</dbReference>
<dbReference type="InterPro" id="IPR003231">
    <property type="entry name" value="ACP"/>
</dbReference>
<dbReference type="HAMAP" id="MF_01217">
    <property type="entry name" value="Acyl_carrier"/>
    <property type="match status" value="1"/>
</dbReference>
<keyword evidence="4 7" id="KW-0276">Fatty acid metabolism</keyword>
<dbReference type="GeneID" id="74913428"/>
<sequence length="83" mass="9527">MADQNEIFNKIKDLIAKQTDVPATDIKMDTNLKEDVDIDSLDFFEVVDGLENEYDIEIESDEDISTVAQLVDYIQKKIAEKDK</sequence>
<evidence type="ECO:0000256" key="3">
    <source>
        <dbReference type="ARBA" id="ARBA00022553"/>
    </source>
</evidence>
<dbReference type="InterPro" id="IPR009081">
    <property type="entry name" value="PP-bd_ACP"/>
</dbReference>
<organism evidence="9 11">
    <name type="scientific">Fructilactobacillus fructivorans</name>
    <dbReference type="NCBI Taxonomy" id="1614"/>
    <lineage>
        <taxon>Bacteria</taxon>
        <taxon>Bacillati</taxon>
        <taxon>Bacillota</taxon>
        <taxon>Bacilli</taxon>
        <taxon>Lactobacillales</taxon>
        <taxon>Lactobacillaceae</taxon>
        <taxon>Fructilactobacillus</taxon>
    </lineage>
</organism>
<dbReference type="PANTHER" id="PTHR20863">
    <property type="entry name" value="ACYL CARRIER PROTEIN"/>
    <property type="match status" value="1"/>
</dbReference>
<evidence type="ECO:0000256" key="7">
    <source>
        <dbReference type="HAMAP-Rule" id="MF_01217"/>
    </source>
</evidence>
<dbReference type="AlphaFoldDB" id="A0A0C1Q1Q6"/>
<evidence type="ECO:0000256" key="2">
    <source>
        <dbReference type="ARBA" id="ARBA00022516"/>
    </source>
</evidence>
<keyword evidence="5 7" id="KW-0443">Lipid metabolism</keyword>
<evidence type="ECO:0000256" key="5">
    <source>
        <dbReference type="ARBA" id="ARBA00023098"/>
    </source>
</evidence>
<reference evidence="10 12" key="2">
    <citation type="submission" date="2019-10" db="EMBL/GenBank/DDBJ databases">
        <title>Genome sequencing of Lactobacillus fructivorans.</title>
        <authorList>
            <person name="Kim K."/>
        </authorList>
    </citation>
    <scope>NUCLEOTIDE SEQUENCE [LARGE SCALE GENOMIC DNA]</scope>
    <source>
        <strain evidence="10 12">LF543</strain>
    </source>
</reference>
<evidence type="ECO:0000256" key="6">
    <source>
        <dbReference type="ARBA" id="ARBA00023160"/>
    </source>
</evidence>
<evidence type="ECO:0000256" key="4">
    <source>
        <dbReference type="ARBA" id="ARBA00022832"/>
    </source>
</evidence>
<dbReference type="UniPathway" id="UPA00094"/>
<comment type="PTM">
    <text evidence="7">4'-phosphopantetheine is transferred from CoA to a specific serine of apo-ACP by AcpS. This modification is essential for activity because fatty acids are bound in thioester linkage to the sulfhydryl of the prosthetic group.</text>
</comment>
<keyword evidence="1 7" id="KW-0596">Phosphopantetheine</keyword>
<evidence type="ECO:0000313" key="11">
    <source>
        <dbReference type="Proteomes" id="UP000031397"/>
    </source>
</evidence>
<comment type="function">
    <text evidence="7">Carrier of the growing fatty acid chain in fatty acid biosynthesis.</text>
</comment>
<comment type="similarity">
    <text evidence="7">Belongs to the acyl carrier protein (ACP) family.</text>
</comment>
<evidence type="ECO:0000259" key="8">
    <source>
        <dbReference type="PROSITE" id="PS50075"/>
    </source>
</evidence>
<feature type="modified residue" description="O-(pantetheine 4'-phosphoryl)serine" evidence="7">
    <location>
        <position position="40"/>
    </location>
</feature>
<dbReference type="EMBL" id="CP045562">
    <property type="protein sequence ID" value="QFX92281.1"/>
    <property type="molecule type" value="Genomic_DNA"/>
</dbReference>